<sequence length="92" mass="11076">MLKIDYKFDDKKLRKELGKKADEIIKKINKELKKQPSDKFVRKHFKFRNAKELFQDVEEKGCKSLDEYLKKYSKFSGEKEMVDKIVSEEIKV</sequence>
<dbReference type="EMBL" id="JXII01000009">
    <property type="protein sequence ID" value="KIH69933.1"/>
    <property type="molecule type" value="Genomic_DNA"/>
</dbReference>
<name>A0A0C2DJ01_9STAP</name>
<dbReference type="STRING" id="45670.SN16_10480"/>
<accession>A0A0C2DJ01</accession>
<evidence type="ECO:0000313" key="1">
    <source>
        <dbReference type="EMBL" id="KIH69933.1"/>
    </source>
</evidence>
<evidence type="ECO:0000313" key="4">
    <source>
        <dbReference type="Proteomes" id="UP000527860"/>
    </source>
</evidence>
<evidence type="ECO:0000313" key="3">
    <source>
        <dbReference type="Proteomes" id="UP000031546"/>
    </source>
</evidence>
<dbReference type="Proteomes" id="UP000031546">
    <property type="component" value="Unassembled WGS sequence"/>
</dbReference>
<dbReference type="RefSeq" id="WP_040106574.1">
    <property type="nucleotide sequence ID" value="NZ_JABEVU030000001.1"/>
</dbReference>
<reference evidence="1 3" key="1">
    <citation type="submission" date="2015-01" db="EMBL/GenBank/DDBJ databases">
        <title>Genome sequences of high lactate-tolerant strain Salinicoccus roseus W12 with industrial interest.</title>
        <authorList>
            <person name="Wang H."/>
            <person name="Yu B."/>
        </authorList>
    </citation>
    <scope>NUCLEOTIDE SEQUENCE [LARGE SCALE GENOMIC DNA]</scope>
    <source>
        <strain evidence="1 3">W12</strain>
    </source>
</reference>
<organism evidence="1 3">
    <name type="scientific">Salinicoccus roseus</name>
    <dbReference type="NCBI Taxonomy" id="45670"/>
    <lineage>
        <taxon>Bacteria</taxon>
        <taxon>Bacillati</taxon>
        <taxon>Bacillota</taxon>
        <taxon>Bacilli</taxon>
        <taxon>Bacillales</taxon>
        <taxon>Staphylococcaceae</taxon>
        <taxon>Salinicoccus</taxon>
    </lineage>
</organism>
<proteinExistence type="predicted"/>
<dbReference type="AlphaFoldDB" id="A0A0C2DJ01"/>
<dbReference type="EMBL" id="JABEVU030000001">
    <property type="protein sequence ID" value="MDB0581225.1"/>
    <property type="molecule type" value="Genomic_DNA"/>
</dbReference>
<reference evidence="4" key="2">
    <citation type="submission" date="2020-04" db="EMBL/GenBank/DDBJ databases">
        <title>Genome analysis and biological profiling of marine Cellulosimicrobium funkei MOSEL-ME6.</title>
        <authorList>
            <person name="Tanveer F."/>
            <person name="Xie Y."/>
            <person name="Shinwari Z.K."/>
        </authorList>
    </citation>
    <scope>NUCLEOTIDE SEQUENCE [LARGE SCALE GENOMIC DNA]</scope>
    <source>
        <strain evidence="4">MOSEL-ME25</strain>
    </source>
</reference>
<gene>
    <name evidence="2" type="ORF">F7P68_0011900</name>
    <name evidence="1" type="ORF">SN16_10480</name>
</gene>
<dbReference type="GeneID" id="77845980"/>
<evidence type="ECO:0000313" key="2">
    <source>
        <dbReference type="EMBL" id="MDB0581225.1"/>
    </source>
</evidence>
<reference evidence="2 4" key="4">
    <citation type="submission" date="2022-12" db="EMBL/GenBank/DDBJ databases">
        <title>Genome analysis and biological profiling of marine Salinicoccus roseus MOSEL-ME25.</title>
        <authorList>
            <person name="Mirza F.T."/>
            <person name="Xie Y."/>
            <person name="Shinwari Z.K."/>
        </authorList>
    </citation>
    <scope>NUCLEOTIDE SEQUENCE [LARGE SCALE GENOMIC DNA]</scope>
    <source>
        <strain evidence="2 4">MOSEL-ME25</strain>
    </source>
</reference>
<protein>
    <submittedName>
        <fullName evidence="1">Uncharacterized protein</fullName>
    </submittedName>
</protein>
<reference evidence="2" key="3">
    <citation type="submission" date="2020-04" db="EMBL/GenBank/DDBJ databases">
        <authorList>
            <person name="Tanveer F."/>
            <person name="Xie Y."/>
            <person name="Shinwari Z.K."/>
        </authorList>
    </citation>
    <scope>NUCLEOTIDE SEQUENCE</scope>
    <source>
        <strain evidence="2">MOSEL-ME25</strain>
    </source>
</reference>
<comment type="caution">
    <text evidence="1">The sequence shown here is derived from an EMBL/GenBank/DDBJ whole genome shotgun (WGS) entry which is preliminary data.</text>
</comment>
<dbReference type="Proteomes" id="UP000527860">
    <property type="component" value="Unassembled WGS sequence"/>
</dbReference>
<keyword evidence="4" id="KW-1185">Reference proteome</keyword>